<comment type="caution">
    <text evidence="1">The sequence shown here is derived from an EMBL/GenBank/DDBJ whole genome shotgun (WGS) entry which is preliminary data.</text>
</comment>
<reference evidence="1 2" key="1">
    <citation type="submission" date="2014-02" db="EMBL/GenBank/DDBJ databases">
        <title>The small core and large imbalanced accessory genome model reveals a collaborative survival strategy of Sorangium cellulosum strains in nature.</title>
        <authorList>
            <person name="Han K."/>
            <person name="Peng R."/>
            <person name="Blom J."/>
            <person name="Li Y.-Z."/>
        </authorList>
    </citation>
    <scope>NUCLEOTIDE SEQUENCE [LARGE SCALE GENOMIC DNA]</scope>
    <source>
        <strain evidence="1 2">So0011-07</strain>
    </source>
</reference>
<evidence type="ECO:0000313" key="1">
    <source>
        <dbReference type="EMBL" id="KYF89480.1"/>
    </source>
</evidence>
<organism evidence="1 2">
    <name type="scientific">Sorangium cellulosum</name>
    <name type="common">Polyangium cellulosum</name>
    <dbReference type="NCBI Taxonomy" id="56"/>
    <lineage>
        <taxon>Bacteria</taxon>
        <taxon>Pseudomonadati</taxon>
        <taxon>Myxococcota</taxon>
        <taxon>Polyangia</taxon>
        <taxon>Polyangiales</taxon>
        <taxon>Polyangiaceae</taxon>
        <taxon>Sorangium</taxon>
    </lineage>
</organism>
<dbReference type="EMBL" id="JEMB01001220">
    <property type="protein sequence ID" value="KYF89480.1"/>
    <property type="molecule type" value="Genomic_DNA"/>
</dbReference>
<gene>
    <name evidence="1" type="ORF">BE17_23190</name>
</gene>
<accession>A0A150SAR9</accession>
<protein>
    <submittedName>
        <fullName evidence="1">Uncharacterized protein</fullName>
    </submittedName>
</protein>
<dbReference type="Proteomes" id="UP000075635">
    <property type="component" value="Unassembled WGS sequence"/>
</dbReference>
<name>A0A150SAR9_SORCE</name>
<evidence type="ECO:0000313" key="2">
    <source>
        <dbReference type="Proteomes" id="UP000075635"/>
    </source>
</evidence>
<sequence>MKVSGIWAAVIQDIDPSLTRHRDARPPGGATRRARLRAAAAVAALLGLVALTAGCPVCDGNEIGCGDEVTVSGPIGLPADAPAHVTVEACWKQRCATLTLRSDAPRPPNMPLSADAAIEGGRVICELADLDPTNTHWEIRIGFLPDVNTDLEDGEVYAVKVVDDDTQRELVSLERSVDYEAFYPGKESVFCTSCATAHIEIPPPAAE</sequence>
<dbReference type="AlphaFoldDB" id="A0A150SAR9"/>
<proteinExistence type="predicted"/>